<proteinExistence type="predicted"/>
<gene>
    <name evidence="1" type="ORF">GSLYS_00001989001</name>
</gene>
<dbReference type="Proteomes" id="UP001497497">
    <property type="component" value="Unassembled WGS sequence"/>
</dbReference>
<feature type="non-terminal residue" evidence="1">
    <location>
        <position position="320"/>
    </location>
</feature>
<keyword evidence="2" id="KW-1185">Reference proteome</keyword>
<dbReference type="AlphaFoldDB" id="A0AAV2H4V9"/>
<name>A0AAV2H4V9_LYMST</name>
<evidence type="ECO:0000313" key="2">
    <source>
        <dbReference type="Proteomes" id="UP001497497"/>
    </source>
</evidence>
<dbReference type="EMBL" id="CAXITT010000023">
    <property type="protein sequence ID" value="CAL1527819.1"/>
    <property type="molecule type" value="Genomic_DNA"/>
</dbReference>
<protein>
    <submittedName>
        <fullName evidence="1">Uncharacterized protein</fullName>
    </submittedName>
</protein>
<accession>A0AAV2H4V9</accession>
<reference evidence="1 2" key="1">
    <citation type="submission" date="2024-04" db="EMBL/GenBank/DDBJ databases">
        <authorList>
            <consortium name="Genoscope - CEA"/>
            <person name="William W."/>
        </authorList>
    </citation>
    <scope>NUCLEOTIDE SEQUENCE [LARGE SCALE GENOMIC DNA]</scope>
</reference>
<comment type="caution">
    <text evidence="1">The sequence shown here is derived from an EMBL/GenBank/DDBJ whole genome shotgun (WGS) entry which is preliminary data.</text>
</comment>
<evidence type="ECO:0000313" key="1">
    <source>
        <dbReference type="EMBL" id="CAL1527819.1"/>
    </source>
</evidence>
<sequence>MAHTKSVDAKAGVDTSSVFSDLFSSVGNCGVSAADAVKCLLENQGLNEQLFNRVILQNTQKKSPKKKVDAAAEYAVPCIVSTFMCSVLKKCKNFTWFVKETKIAERYLCCIMDRIFTDGHELHPKLYSSYLAIIKSLYSLFDLVGLSKCLVQLLLLPHSAFIDTDSGGGDIVREKPLGKILCKLLNRWVQLVRDDPTFINQSQMQQWTNEHPKTCFSQNQAACSHESQGLSTKGCISLKTSFSLESSTKQLAASFAPVFELLPHYKNESLQKFVIFTMGHLPEMVKIFRPNLFVTIFQFPLKLKTGSLAEEVVTVLIEKV</sequence>
<organism evidence="1 2">
    <name type="scientific">Lymnaea stagnalis</name>
    <name type="common">Great pond snail</name>
    <name type="synonym">Helix stagnalis</name>
    <dbReference type="NCBI Taxonomy" id="6523"/>
    <lineage>
        <taxon>Eukaryota</taxon>
        <taxon>Metazoa</taxon>
        <taxon>Spiralia</taxon>
        <taxon>Lophotrochozoa</taxon>
        <taxon>Mollusca</taxon>
        <taxon>Gastropoda</taxon>
        <taxon>Heterobranchia</taxon>
        <taxon>Euthyneura</taxon>
        <taxon>Panpulmonata</taxon>
        <taxon>Hygrophila</taxon>
        <taxon>Lymnaeoidea</taxon>
        <taxon>Lymnaeidae</taxon>
        <taxon>Lymnaea</taxon>
    </lineage>
</organism>